<keyword evidence="2" id="KW-1185">Reference proteome</keyword>
<reference evidence="1" key="1">
    <citation type="submission" date="2022-08" db="EMBL/GenBank/DDBJ databases">
        <authorList>
            <person name="Gutierrez-Valencia J."/>
        </authorList>
    </citation>
    <scope>NUCLEOTIDE SEQUENCE</scope>
</reference>
<sequence length="97" mass="11094">AHHEAFKAILRLGPAHTRLTLKKDIKTVRRDLGFPFRNSPIHPEFLDAAAFSLFLAERWRSRRITPLTTSPTRLTGMASRSLRGIATLQPRGWTRSF</sequence>
<proteinExistence type="predicted"/>
<protein>
    <submittedName>
        <fullName evidence="1">Uncharacterized protein</fullName>
    </submittedName>
</protein>
<dbReference type="Proteomes" id="UP001154282">
    <property type="component" value="Unassembled WGS sequence"/>
</dbReference>
<evidence type="ECO:0000313" key="2">
    <source>
        <dbReference type="Proteomes" id="UP001154282"/>
    </source>
</evidence>
<name>A0AAV0P806_9ROSI</name>
<organism evidence="1 2">
    <name type="scientific">Linum tenue</name>
    <dbReference type="NCBI Taxonomy" id="586396"/>
    <lineage>
        <taxon>Eukaryota</taxon>
        <taxon>Viridiplantae</taxon>
        <taxon>Streptophyta</taxon>
        <taxon>Embryophyta</taxon>
        <taxon>Tracheophyta</taxon>
        <taxon>Spermatophyta</taxon>
        <taxon>Magnoliopsida</taxon>
        <taxon>eudicotyledons</taxon>
        <taxon>Gunneridae</taxon>
        <taxon>Pentapetalae</taxon>
        <taxon>rosids</taxon>
        <taxon>fabids</taxon>
        <taxon>Malpighiales</taxon>
        <taxon>Linaceae</taxon>
        <taxon>Linum</taxon>
    </lineage>
</organism>
<gene>
    <name evidence="1" type="ORF">LITE_LOCUS37298</name>
</gene>
<comment type="caution">
    <text evidence="1">The sequence shown here is derived from an EMBL/GenBank/DDBJ whole genome shotgun (WGS) entry which is preliminary data.</text>
</comment>
<accession>A0AAV0P806</accession>
<dbReference type="EMBL" id="CAMGYJ010000008">
    <property type="protein sequence ID" value="CAI0467080.1"/>
    <property type="molecule type" value="Genomic_DNA"/>
</dbReference>
<evidence type="ECO:0000313" key="1">
    <source>
        <dbReference type="EMBL" id="CAI0467080.1"/>
    </source>
</evidence>
<dbReference type="AlphaFoldDB" id="A0AAV0P806"/>
<feature type="non-terminal residue" evidence="1">
    <location>
        <position position="1"/>
    </location>
</feature>